<feature type="compositionally biased region" description="Low complexity" evidence="2">
    <location>
        <begin position="9"/>
        <end position="22"/>
    </location>
</feature>
<gene>
    <name evidence="3" type="ORF">EW146_g4083</name>
</gene>
<keyword evidence="4" id="KW-1185">Reference proteome</keyword>
<evidence type="ECO:0000256" key="2">
    <source>
        <dbReference type="SAM" id="MobiDB-lite"/>
    </source>
</evidence>
<dbReference type="AlphaFoldDB" id="A0A4S4LVS6"/>
<organism evidence="3 4">
    <name type="scientific">Bondarzewia mesenterica</name>
    <dbReference type="NCBI Taxonomy" id="1095465"/>
    <lineage>
        <taxon>Eukaryota</taxon>
        <taxon>Fungi</taxon>
        <taxon>Dikarya</taxon>
        <taxon>Basidiomycota</taxon>
        <taxon>Agaricomycotina</taxon>
        <taxon>Agaricomycetes</taxon>
        <taxon>Russulales</taxon>
        <taxon>Bondarzewiaceae</taxon>
        <taxon>Bondarzewia</taxon>
    </lineage>
</organism>
<protein>
    <submittedName>
        <fullName evidence="3">Uncharacterized protein</fullName>
    </submittedName>
</protein>
<feature type="coiled-coil region" evidence="1">
    <location>
        <begin position="129"/>
        <end position="163"/>
    </location>
</feature>
<reference evidence="3 4" key="1">
    <citation type="submission" date="2019-02" db="EMBL/GenBank/DDBJ databases">
        <title>Genome sequencing of the rare red list fungi Bondarzewia mesenterica.</title>
        <authorList>
            <person name="Buettner E."/>
            <person name="Kellner H."/>
        </authorList>
    </citation>
    <scope>NUCLEOTIDE SEQUENCE [LARGE SCALE GENOMIC DNA]</scope>
    <source>
        <strain evidence="3 4">DSM 108281</strain>
    </source>
</reference>
<feature type="region of interest" description="Disordered" evidence="2">
    <location>
        <begin position="1"/>
        <end position="22"/>
    </location>
</feature>
<accession>A0A4S4LVS6</accession>
<evidence type="ECO:0000256" key="1">
    <source>
        <dbReference type="SAM" id="Coils"/>
    </source>
</evidence>
<sequence>MSRQQPPILQLDFPSSPLLSSSSSETAFSASILSCLPVSPFTLSSANSPVEFSSDSSLSTASSSISIRTPKHLIRSVPHITITRPVSDQFEDKPLPALPSSLYTRAPDRAQTLPLKKVMDLLDLLDRFDRDVASEVRRVERSIKEAEAEVAQWKEERRLRELESARQRESES</sequence>
<name>A0A4S4LVS6_9AGAM</name>
<proteinExistence type="predicted"/>
<evidence type="ECO:0000313" key="4">
    <source>
        <dbReference type="Proteomes" id="UP000310158"/>
    </source>
</evidence>
<comment type="caution">
    <text evidence="3">The sequence shown here is derived from an EMBL/GenBank/DDBJ whole genome shotgun (WGS) entry which is preliminary data.</text>
</comment>
<dbReference type="EMBL" id="SGPL01000151">
    <property type="protein sequence ID" value="THH16582.1"/>
    <property type="molecule type" value="Genomic_DNA"/>
</dbReference>
<keyword evidence="1" id="KW-0175">Coiled coil</keyword>
<dbReference type="Proteomes" id="UP000310158">
    <property type="component" value="Unassembled WGS sequence"/>
</dbReference>
<evidence type="ECO:0000313" key="3">
    <source>
        <dbReference type="EMBL" id="THH16582.1"/>
    </source>
</evidence>